<reference evidence="5" key="1">
    <citation type="submission" date="2015-05" db="UniProtKB">
        <authorList>
            <consortium name="EnsemblMetazoa"/>
        </authorList>
    </citation>
    <scope>IDENTIFICATION</scope>
</reference>
<dbReference type="InterPro" id="IPR019347">
    <property type="entry name" value="Axonemal_dynein_light_chain"/>
</dbReference>
<dbReference type="STRING" id="13249.T1I081"/>
<dbReference type="EnsemblMetazoa" id="RPRC009701-RA">
    <property type="protein sequence ID" value="RPRC009701-PA"/>
    <property type="gene ID" value="RPRC009701"/>
</dbReference>
<protein>
    <submittedName>
        <fullName evidence="5">Uncharacterized protein</fullName>
    </submittedName>
</protein>
<keyword evidence="1" id="KW-0243">Dynein</keyword>
<comment type="similarity">
    <text evidence="4">Belongs to the inner dynein arm light chain family.</text>
</comment>
<evidence type="ECO:0000256" key="1">
    <source>
        <dbReference type="ARBA" id="ARBA00023017"/>
    </source>
</evidence>
<evidence type="ECO:0000313" key="5">
    <source>
        <dbReference type="EnsemblMetazoa" id="RPRC009701-PA"/>
    </source>
</evidence>
<dbReference type="GO" id="GO:0005930">
    <property type="term" value="C:axoneme"/>
    <property type="evidence" value="ECO:0007669"/>
    <property type="project" value="TreeGrafter"/>
</dbReference>
<dbReference type="GO" id="GO:0045504">
    <property type="term" value="F:dynein heavy chain binding"/>
    <property type="evidence" value="ECO:0007669"/>
    <property type="project" value="TreeGrafter"/>
</dbReference>
<evidence type="ECO:0000313" key="6">
    <source>
        <dbReference type="Proteomes" id="UP000015103"/>
    </source>
</evidence>
<dbReference type="FunCoup" id="T1I081">
    <property type="interactions" value="47"/>
</dbReference>
<dbReference type="InParanoid" id="T1I081"/>
<keyword evidence="3" id="KW-0505">Motor protein</keyword>
<accession>T1I081</accession>
<dbReference type="eggNOG" id="KOG4001">
    <property type="taxonomic scope" value="Eukaryota"/>
</dbReference>
<dbReference type="EMBL" id="ACPB03019382">
    <property type="status" value="NOT_ANNOTATED_CDS"/>
    <property type="molecule type" value="Genomic_DNA"/>
</dbReference>
<keyword evidence="6" id="KW-1185">Reference proteome</keyword>
<dbReference type="Proteomes" id="UP000015103">
    <property type="component" value="Unassembled WGS sequence"/>
</dbReference>
<dbReference type="PANTHER" id="PTHR13183:SF0">
    <property type="entry name" value="AXONEMAL DYNEIN LIGHT INTERMEDIATE POLYPEPTIDE 1"/>
    <property type="match status" value="1"/>
</dbReference>
<dbReference type="OMA" id="QVTIICA"/>
<proteinExistence type="inferred from homology"/>
<dbReference type="Pfam" id="PF10211">
    <property type="entry name" value="Ax_dynein_light"/>
    <property type="match status" value="1"/>
</dbReference>
<dbReference type="VEuPathDB" id="VectorBase:RPRC009701"/>
<name>T1I081_RHOPR</name>
<dbReference type="PANTHER" id="PTHR13183">
    <property type="entry name" value="AXONEMAL INNER ARM DYNEIN LIGHT CHAIN 28"/>
    <property type="match status" value="1"/>
</dbReference>
<dbReference type="GO" id="GO:0030286">
    <property type="term" value="C:dynein complex"/>
    <property type="evidence" value="ECO:0007669"/>
    <property type="project" value="UniProtKB-KW"/>
</dbReference>
<sequence>MYRPVIQEESLVKYANPVLINSKEEETLLQCKRSALGPSRKSILTLSSRDVVTERNKEVREILDCILPPREWKEKGQLWRQQVSSEPATRAETIKLGETLDTKLQQRNAREVGMCSVRRELYSEAFDEIIRQVTINCAERGILLLRIRDEMNMSLNAFQALYESSIAYGIRKSLAAEEGKLELTEEAERLRKEKDAMKLTFLDLSQKYEMMEHRAAEIREAEQKAHNEEIAFLKKTNQQLKAQLEAIIVPSK</sequence>
<dbReference type="HOGENOM" id="CLU_072652_0_0_1"/>
<keyword evidence="2" id="KW-0175">Coiled coil</keyword>
<dbReference type="GO" id="GO:0097546">
    <property type="term" value="C:ciliary base"/>
    <property type="evidence" value="ECO:0007669"/>
    <property type="project" value="TreeGrafter"/>
</dbReference>
<evidence type="ECO:0000256" key="4">
    <source>
        <dbReference type="ARBA" id="ARBA00038114"/>
    </source>
</evidence>
<evidence type="ECO:0000256" key="3">
    <source>
        <dbReference type="ARBA" id="ARBA00023175"/>
    </source>
</evidence>
<dbReference type="AlphaFoldDB" id="T1I081"/>
<organism evidence="5 6">
    <name type="scientific">Rhodnius prolixus</name>
    <name type="common">Triatomid bug</name>
    <dbReference type="NCBI Taxonomy" id="13249"/>
    <lineage>
        <taxon>Eukaryota</taxon>
        <taxon>Metazoa</taxon>
        <taxon>Ecdysozoa</taxon>
        <taxon>Arthropoda</taxon>
        <taxon>Hexapoda</taxon>
        <taxon>Insecta</taxon>
        <taxon>Pterygota</taxon>
        <taxon>Neoptera</taxon>
        <taxon>Paraneoptera</taxon>
        <taxon>Hemiptera</taxon>
        <taxon>Heteroptera</taxon>
        <taxon>Panheteroptera</taxon>
        <taxon>Cimicomorpha</taxon>
        <taxon>Reduviidae</taxon>
        <taxon>Triatominae</taxon>
        <taxon>Rhodnius</taxon>
    </lineage>
</organism>
<evidence type="ECO:0000256" key="2">
    <source>
        <dbReference type="ARBA" id="ARBA00023054"/>
    </source>
</evidence>